<keyword evidence="11" id="KW-1185">Reference proteome</keyword>
<feature type="signal peptide" evidence="7">
    <location>
        <begin position="1"/>
        <end position="23"/>
    </location>
</feature>
<dbReference type="Pfam" id="PF02777">
    <property type="entry name" value="Sod_Fe_C"/>
    <property type="match status" value="1"/>
</dbReference>
<dbReference type="Gene3D" id="3.55.40.20">
    <property type="entry name" value="Iron/manganese superoxide dismutase, C-terminal domain"/>
    <property type="match status" value="1"/>
</dbReference>
<evidence type="ECO:0000313" key="10">
    <source>
        <dbReference type="EMBL" id="GAT62672.1"/>
    </source>
</evidence>
<evidence type="ECO:0000259" key="9">
    <source>
        <dbReference type="Pfam" id="PF02777"/>
    </source>
</evidence>
<dbReference type="InterPro" id="IPR019833">
    <property type="entry name" value="Mn/Fe_SOD_BS"/>
</dbReference>
<dbReference type="PRINTS" id="PR01703">
    <property type="entry name" value="MNSODISMTASE"/>
</dbReference>
<feature type="binding site" evidence="5">
    <location>
        <position position="64"/>
    </location>
    <ligand>
        <name>Mn(2+)</name>
        <dbReference type="ChEBI" id="CHEBI:29035"/>
    </ligand>
</feature>
<evidence type="ECO:0000256" key="7">
    <source>
        <dbReference type="SAM" id="SignalP"/>
    </source>
</evidence>
<dbReference type="SUPFAM" id="SSF54719">
    <property type="entry name" value="Fe,Mn superoxide dismutase (SOD), C-terminal domain"/>
    <property type="match status" value="1"/>
</dbReference>
<dbReference type="InterPro" id="IPR036324">
    <property type="entry name" value="Mn/Fe_SOD_N_sf"/>
</dbReference>
<dbReference type="FunFam" id="3.55.40.20:FF:000001">
    <property type="entry name" value="Superoxide dismutase"/>
    <property type="match status" value="1"/>
</dbReference>
<comment type="caution">
    <text evidence="10">The sequence shown here is derived from an EMBL/GenBank/DDBJ whole genome shotgun (WGS) entry which is preliminary data.</text>
</comment>
<evidence type="ECO:0000256" key="1">
    <source>
        <dbReference type="ARBA" id="ARBA00008714"/>
    </source>
</evidence>
<evidence type="ECO:0000256" key="2">
    <source>
        <dbReference type="ARBA" id="ARBA00012682"/>
    </source>
</evidence>
<keyword evidence="3 5" id="KW-0479">Metal-binding</keyword>
<evidence type="ECO:0000256" key="6">
    <source>
        <dbReference type="RuleBase" id="RU000414"/>
    </source>
</evidence>
<protein>
    <recommendedName>
        <fullName evidence="2 6">Superoxide dismutase</fullName>
        <ecNumber evidence="2 6">1.15.1.1</ecNumber>
    </recommendedName>
</protein>
<evidence type="ECO:0000256" key="5">
    <source>
        <dbReference type="PIRSR" id="PIRSR000349-1"/>
    </source>
</evidence>
<feature type="binding site" evidence="5">
    <location>
        <position position="114"/>
    </location>
    <ligand>
        <name>Mn(2+)</name>
        <dbReference type="ChEBI" id="CHEBI:29035"/>
    </ligand>
</feature>
<comment type="function">
    <text evidence="6">Destroys radicals which are normally produced within the cells and which are toxic to biological systems.</text>
</comment>
<evidence type="ECO:0000256" key="3">
    <source>
        <dbReference type="ARBA" id="ARBA00022723"/>
    </source>
</evidence>
<dbReference type="OrthoDB" id="9803125at2"/>
<dbReference type="Proteomes" id="UP000076586">
    <property type="component" value="Unassembled WGS sequence"/>
</dbReference>
<name>A0A170ZHG9_9BACT</name>
<keyword evidence="7" id="KW-0732">Signal</keyword>
<dbReference type="PANTHER" id="PTHR43595:SF2">
    <property type="entry name" value="SMALL RIBOSOMAL SUBUNIT PROTEIN MS42"/>
    <property type="match status" value="1"/>
</dbReference>
<comment type="catalytic activity">
    <reaction evidence="6">
        <text>2 superoxide + 2 H(+) = H2O2 + O2</text>
        <dbReference type="Rhea" id="RHEA:20696"/>
        <dbReference type="ChEBI" id="CHEBI:15378"/>
        <dbReference type="ChEBI" id="CHEBI:15379"/>
        <dbReference type="ChEBI" id="CHEBI:16240"/>
        <dbReference type="ChEBI" id="CHEBI:18421"/>
        <dbReference type="EC" id="1.15.1.1"/>
    </reaction>
</comment>
<feature type="binding site" evidence="5">
    <location>
        <position position="201"/>
    </location>
    <ligand>
        <name>Mn(2+)</name>
        <dbReference type="ChEBI" id="CHEBI:29035"/>
    </ligand>
</feature>
<proteinExistence type="inferred from homology"/>
<dbReference type="PIRSF" id="PIRSF000349">
    <property type="entry name" value="SODismutase"/>
    <property type="match status" value="1"/>
</dbReference>
<dbReference type="AlphaFoldDB" id="A0A170ZHG9"/>
<gene>
    <name evidence="10" type="ORF">PJIAN_2232</name>
</gene>
<feature type="binding site" evidence="5">
    <location>
        <position position="205"/>
    </location>
    <ligand>
        <name>Mn(2+)</name>
        <dbReference type="ChEBI" id="CHEBI:29035"/>
    </ligand>
</feature>
<feature type="domain" description="Manganese/iron superoxide dismutase N-terminal" evidence="8">
    <location>
        <begin position="39"/>
        <end position="122"/>
    </location>
</feature>
<dbReference type="GO" id="GO:0004784">
    <property type="term" value="F:superoxide dismutase activity"/>
    <property type="evidence" value="ECO:0007669"/>
    <property type="project" value="UniProtKB-EC"/>
</dbReference>
<reference evidence="11" key="1">
    <citation type="submission" date="2016-04" db="EMBL/GenBank/DDBJ databases">
        <title>Draft genome sequence of Paludibacter jiangxiensis strain NM7.</title>
        <authorList>
            <person name="Qiu Y."/>
            <person name="Matsuura N."/>
            <person name="Ohashi A."/>
            <person name="Tourlousse M.D."/>
            <person name="Sekiguchi Y."/>
        </authorList>
    </citation>
    <scope>NUCLEOTIDE SEQUENCE [LARGE SCALE GENOMIC DNA]</scope>
    <source>
        <strain evidence="11">NM7</strain>
    </source>
</reference>
<comment type="similarity">
    <text evidence="1 6">Belongs to the iron/manganese superoxide dismutase family.</text>
</comment>
<dbReference type="SUPFAM" id="SSF46609">
    <property type="entry name" value="Fe,Mn superoxide dismutase (SOD), N-terminal domain"/>
    <property type="match status" value="1"/>
</dbReference>
<keyword evidence="4 6" id="KW-0560">Oxidoreductase</keyword>
<dbReference type="InterPro" id="IPR019832">
    <property type="entry name" value="Mn/Fe_SOD_C"/>
</dbReference>
<dbReference type="InterPro" id="IPR019831">
    <property type="entry name" value="Mn/Fe_SOD_N"/>
</dbReference>
<dbReference type="EMBL" id="BDCR01000002">
    <property type="protein sequence ID" value="GAT62672.1"/>
    <property type="molecule type" value="Genomic_DNA"/>
</dbReference>
<evidence type="ECO:0000259" key="8">
    <source>
        <dbReference type="Pfam" id="PF00081"/>
    </source>
</evidence>
<dbReference type="PANTHER" id="PTHR43595">
    <property type="entry name" value="37S RIBOSOMAL PROTEIN S26, MITOCHONDRIAL"/>
    <property type="match status" value="1"/>
</dbReference>
<reference evidence="11" key="2">
    <citation type="journal article" date="2017" name="Genome Announc.">
        <title>Draft genome sequence of Paludibacter jiangxiensis NM7(T), a propionate-producing fermentative bacterium.</title>
        <authorList>
            <person name="Qiu Y.-L."/>
            <person name="Tourlousse D.M."/>
            <person name="Matsuura N."/>
            <person name="Ohashi A."/>
            <person name="Sekiguchi Y."/>
        </authorList>
    </citation>
    <scope>NUCLEOTIDE SEQUENCE [LARGE SCALE GENOMIC DNA]</scope>
    <source>
        <strain evidence="11">NM7</strain>
    </source>
</reference>
<sequence length="244" mass="28159">MKKPISLFAFLFLGMLYSGCILHAEKTSDDQSKNSTTNKFEFKALPYAYDALEPYIDKLTVEIHYSKHHKAYFDNFTKAISGTEMELMDIKDIFKNISKYPAAIRNNSGGYFNHMLYWENMKPNGGGQPSGQLLEAIVKSFTSFDAFKKQFSDAGKSRFGSGWAWLCLDYRGNLFICSTPNQDNPLMDIADQKGIPLLTMDVWEHAYYLKYQNRRADYIDAFWNIINWDEVAQRYANALMEIAK</sequence>
<dbReference type="GO" id="GO:0046872">
    <property type="term" value="F:metal ion binding"/>
    <property type="evidence" value="ECO:0007669"/>
    <property type="project" value="UniProtKB-KW"/>
</dbReference>
<evidence type="ECO:0000256" key="4">
    <source>
        <dbReference type="ARBA" id="ARBA00023002"/>
    </source>
</evidence>
<evidence type="ECO:0000313" key="11">
    <source>
        <dbReference type="Proteomes" id="UP000076586"/>
    </source>
</evidence>
<dbReference type="PROSITE" id="PS00088">
    <property type="entry name" value="SOD_MN"/>
    <property type="match status" value="1"/>
</dbReference>
<accession>A0A170ZHG9</accession>
<dbReference type="InterPro" id="IPR036314">
    <property type="entry name" value="SOD_C_sf"/>
</dbReference>
<dbReference type="STRING" id="681398.PJIAN_2232"/>
<dbReference type="Gene3D" id="1.10.287.990">
    <property type="entry name" value="Fe,Mn superoxide dismutase (SOD) domain"/>
    <property type="match status" value="1"/>
</dbReference>
<feature type="chain" id="PRO_5007905052" description="Superoxide dismutase" evidence="7">
    <location>
        <begin position="24"/>
        <end position="244"/>
    </location>
</feature>
<dbReference type="GO" id="GO:0005737">
    <property type="term" value="C:cytoplasm"/>
    <property type="evidence" value="ECO:0007669"/>
    <property type="project" value="TreeGrafter"/>
</dbReference>
<organism evidence="10 11">
    <name type="scientific">Paludibacter jiangxiensis</name>
    <dbReference type="NCBI Taxonomy" id="681398"/>
    <lineage>
        <taxon>Bacteria</taxon>
        <taxon>Pseudomonadati</taxon>
        <taxon>Bacteroidota</taxon>
        <taxon>Bacteroidia</taxon>
        <taxon>Bacteroidales</taxon>
        <taxon>Paludibacteraceae</taxon>
        <taxon>Paludibacter</taxon>
    </lineage>
</organism>
<dbReference type="InterPro" id="IPR001189">
    <property type="entry name" value="Mn/Fe_SOD"/>
</dbReference>
<feature type="domain" description="Manganese/iron superoxide dismutase C-terminal" evidence="9">
    <location>
        <begin position="129"/>
        <end position="234"/>
    </location>
</feature>
<dbReference type="RefSeq" id="WP_084252297.1">
    <property type="nucleotide sequence ID" value="NZ_BDCR01000002.1"/>
</dbReference>
<dbReference type="Pfam" id="PF00081">
    <property type="entry name" value="Sod_Fe_N"/>
    <property type="match status" value="1"/>
</dbReference>
<dbReference type="EC" id="1.15.1.1" evidence="2 6"/>